<dbReference type="Proteomes" id="UP000707477">
    <property type="component" value="Unassembled WGS sequence"/>
</dbReference>
<name>A0ABX1L2E5_9LACO</name>
<comment type="caution">
    <text evidence="1">The sequence shown here is derived from an EMBL/GenBank/DDBJ whole genome shotgun (WGS) entry which is preliminary data.</text>
</comment>
<gene>
    <name evidence="1" type="ORF">HEQ44_03300</name>
</gene>
<protein>
    <recommendedName>
        <fullName evidence="3">XRE family transcriptional regulator</fullName>
    </recommendedName>
</protein>
<keyword evidence="2" id="KW-1185">Reference proteome</keyword>
<dbReference type="RefSeq" id="WP_168848894.1">
    <property type="nucleotide sequence ID" value="NZ_JAAVSD010000006.1"/>
</dbReference>
<dbReference type="EMBL" id="JAAVSD010000006">
    <property type="protein sequence ID" value="NLR29203.1"/>
    <property type="molecule type" value="Genomic_DNA"/>
</dbReference>
<proteinExistence type="predicted"/>
<evidence type="ECO:0008006" key="3">
    <source>
        <dbReference type="Google" id="ProtNLM"/>
    </source>
</evidence>
<sequence length="204" mass="23020">MSKTRHSLGDVLYQARLILADGASYTDVLKNLDIPSWYLSELEHDHIHYPNPDLLALIFQCYGLNYQQVTELQRAQNLTTALFELTISADIRLAANLHQAMDWPNSAEFAAKYGVVKSRDPRAVNSYADILRCLRLTDEYCPIHTASLIYDVSPMVYWQMEAEQIPVSPEIVSALAAQLGVNDLRPLLEASDLTAAVSRRLQRD</sequence>
<reference evidence="1 2" key="1">
    <citation type="submission" date="2020-03" db="EMBL/GenBank/DDBJ databases">
        <authorList>
            <person name="Zhang Z."/>
            <person name="Guo Z."/>
            <person name="Hou Q."/>
            <person name="Shen X."/>
        </authorList>
    </citation>
    <scope>NUCLEOTIDE SEQUENCE [LARGE SCALE GENOMIC DNA]</scope>
    <source>
        <strain evidence="1 2">HBUAS51329</strain>
    </source>
</reference>
<evidence type="ECO:0000313" key="1">
    <source>
        <dbReference type="EMBL" id="NLR29203.1"/>
    </source>
</evidence>
<accession>A0ABX1L2E5</accession>
<evidence type="ECO:0000313" key="2">
    <source>
        <dbReference type="Proteomes" id="UP000707477"/>
    </source>
</evidence>
<organism evidence="1 2">
    <name type="scientific">Levilactobacillus tujiorum</name>
    <dbReference type="NCBI Taxonomy" id="2912243"/>
    <lineage>
        <taxon>Bacteria</taxon>
        <taxon>Bacillati</taxon>
        <taxon>Bacillota</taxon>
        <taxon>Bacilli</taxon>
        <taxon>Lactobacillales</taxon>
        <taxon>Lactobacillaceae</taxon>
        <taxon>Levilactobacillus</taxon>
    </lineage>
</organism>